<name>A0A9P4TWQ2_9PEZI</name>
<feature type="region of interest" description="Disordered" evidence="2">
    <location>
        <begin position="1"/>
        <end position="22"/>
    </location>
</feature>
<dbReference type="AlphaFoldDB" id="A0A9P4TWQ2"/>
<evidence type="ECO:0000256" key="2">
    <source>
        <dbReference type="SAM" id="MobiDB-lite"/>
    </source>
</evidence>
<evidence type="ECO:0000256" key="1">
    <source>
        <dbReference type="SAM" id="Coils"/>
    </source>
</evidence>
<keyword evidence="4" id="KW-1185">Reference proteome</keyword>
<evidence type="ECO:0000313" key="3">
    <source>
        <dbReference type="EMBL" id="KAF2428064.1"/>
    </source>
</evidence>
<protein>
    <submittedName>
        <fullName evidence="3">Uncharacterized protein</fullName>
    </submittedName>
</protein>
<feature type="coiled-coil region" evidence="1">
    <location>
        <begin position="165"/>
        <end position="192"/>
    </location>
</feature>
<feature type="region of interest" description="Disordered" evidence="2">
    <location>
        <begin position="226"/>
        <end position="301"/>
    </location>
</feature>
<dbReference type="Proteomes" id="UP000800235">
    <property type="component" value="Unassembled WGS sequence"/>
</dbReference>
<comment type="caution">
    <text evidence="3">The sequence shown here is derived from an EMBL/GenBank/DDBJ whole genome shotgun (WGS) entry which is preliminary data.</text>
</comment>
<accession>A0A9P4TWQ2</accession>
<evidence type="ECO:0000313" key="4">
    <source>
        <dbReference type="Proteomes" id="UP000800235"/>
    </source>
</evidence>
<keyword evidence="1" id="KW-0175">Coiled coil</keyword>
<gene>
    <name evidence="3" type="ORF">EJ08DRAFT_735764</name>
</gene>
<reference evidence="3" key="1">
    <citation type="journal article" date="2020" name="Stud. Mycol.">
        <title>101 Dothideomycetes genomes: a test case for predicting lifestyles and emergence of pathogens.</title>
        <authorList>
            <person name="Haridas S."/>
            <person name="Albert R."/>
            <person name="Binder M."/>
            <person name="Bloem J."/>
            <person name="Labutti K."/>
            <person name="Salamov A."/>
            <person name="Andreopoulos B."/>
            <person name="Baker S."/>
            <person name="Barry K."/>
            <person name="Bills G."/>
            <person name="Bluhm B."/>
            <person name="Cannon C."/>
            <person name="Castanera R."/>
            <person name="Culley D."/>
            <person name="Daum C."/>
            <person name="Ezra D."/>
            <person name="Gonzalez J."/>
            <person name="Henrissat B."/>
            <person name="Kuo A."/>
            <person name="Liang C."/>
            <person name="Lipzen A."/>
            <person name="Lutzoni F."/>
            <person name="Magnuson J."/>
            <person name="Mondo S."/>
            <person name="Nolan M."/>
            <person name="Ohm R."/>
            <person name="Pangilinan J."/>
            <person name="Park H.-J."/>
            <person name="Ramirez L."/>
            <person name="Alfaro M."/>
            <person name="Sun H."/>
            <person name="Tritt A."/>
            <person name="Yoshinaga Y."/>
            <person name="Zwiers L.-H."/>
            <person name="Turgeon B."/>
            <person name="Goodwin S."/>
            <person name="Spatafora J."/>
            <person name="Crous P."/>
            <person name="Grigoriev I."/>
        </authorList>
    </citation>
    <scope>NUCLEOTIDE SEQUENCE</scope>
    <source>
        <strain evidence="3">CBS 130266</strain>
    </source>
</reference>
<dbReference type="EMBL" id="MU007056">
    <property type="protein sequence ID" value="KAF2428064.1"/>
    <property type="molecule type" value="Genomic_DNA"/>
</dbReference>
<sequence>MPSHRKGRTLTWGKAKESTESAKSKALSKVIDFFGAAKAEARTKSKNAIKDEAPVILYKIMNDVPSNSTTGPQDLGHTPEGFTIRAFTVGGRSYPIIGYTTDDRPVLGKMNDGSLILGFHREEDPKKYKHHCQPGHGYAEGWNIDLRKHGSTFIDRITRENSVIGEQYQRELDEYNQKLQALDEQAEEVVAEKYEQLYLDPEANGEKVPFVYIEKEVEIPEAPLPRPVAQAPVPRPPKALTQAKLDRAENKAARARKRNTRSAIAQQTRLDKKQNLAAVTPGLNEWNVQADRDQDDVSNGT</sequence>
<proteinExistence type="predicted"/>
<organism evidence="3 4">
    <name type="scientific">Tothia fuscella</name>
    <dbReference type="NCBI Taxonomy" id="1048955"/>
    <lineage>
        <taxon>Eukaryota</taxon>
        <taxon>Fungi</taxon>
        <taxon>Dikarya</taxon>
        <taxon>Ascomycota</taxon>
        <taxon>Pezizomycotina</taxon>
        <taxon>Dothideomycetes</taxon>
        <taxon>Pleosporomycetidae</taxon>
        <taxon>Venturiales</taxon>
        <taxon>Cylindrosympodiaceae</taxon>
        <taxon>Tothia</taxon>
    </lineage>
</organism>